<feature type="transmembrane region" description="Helical" evidence="6">
    <location>
        <begin position="290"/>
        <end position="310"/>
    </location>
</feature>
<feature type="transmembrane region" description="Helical" evidence="6">
    <location>
        <begin position="256"/>
        <end position="278"/>
    </location>
</feature>
<evidence type="ECO:0000256" key="3">
    <source>
        <dbReference type="ARBA" id="ARBA00022989"/>
    </source>
</evidence>
<sequence length="1065" mass="108316">MRVPEDLPTPGRAGHRAGSVVLMVVVLLVLVGLLAHRAAESYTEDLWFAAVGQGAVWRRTLETQLVLFGVFGGLFGVATAVALGALVRHAPSEAALGGNPPRGVRAARAWALGHPWALPIVCGLLGGLLAGWSAAGQWQAFLLWRDGTGLPAREAQFHLPVGFFVYRLPFLSFVADWVLASSVILGVLSALVAVATGGIALGRGVRAPRSTPAVRAELSVLLVVAALAKGAGYWLARYRLALSSDGPLHGVGYTDVHARIPALTLLALICGGIALVALWNLWQRTWRLPVVALGVWVIGALGAGALYPAILQALKVDPNPLAAERPYVAREVAATRAAYGLGSVEQATLPAGSGVSQAELDQAMASLRDAWLWDPAETAGAFRSRAAPGTTVVGLSLEPGSSGGGAPVVVGADEADDATVKHAGWAATHLRDTHGDGLVKAPATEAGSAGQPLLETDPKALHLADPTVNVGVAVPGAQASYVVVPATQANGGGVALGSFLTKAAFSLRFGDLDLLLSNGVTARSRLLLHRDVAAAAHLVAPFLTLDGSPYPVVVDGHVDWVQDADTTSANYPGAAPVGSSLLPPGTGLQPASDFVRPAAVVVTNAVTGTVRLYDLAPHNPLLASWRRAYPGLFLPARALPAAVRSRLVYPPGALLVQAEMEGIYRLGTASAVLEGQGTWTVAPDPGAGPPSSGSQPVEVRDGFGLLVPTGQLEPMLPLPEVVQLPGQTRPSFQQLEPLVPVSTGGVQGETLAGLLAAESGPSAFADGPGALRLIGLPRGAQLDAPALAAAQARSASAVTRTIGQLDRDGATVLLGRLESVPLGPDVLYLRALYLQPAHSSTQSFQAVLTVLAEPTGGQRVGIASTLDDALAQVLPGLQVPGATRSTTKPRTQQAHPAPSSHSTTQTAEIQHLVAEALADEQAAQQDLRNGNFTGYGQEQSALEAVLQQLAALTATPSSSTSQASSASSASSQPSSQGTTAGASTSQAAATSPGSSSGGTKSSAAAPDSGATTSPAASAAASSGTSGQTADSTPGTSSSGARSGLFQPQPGEAASLVGRGRPELLE</sequence>
<dbReference type="Pfam" id="PF03699">
    <property type="entry name" value="UPF0182"/>
    <property type="match status" value="1"/>
</dbReference>
<dbReference type="EMBL" id="JBHLYQ010000141">
    <property type="protein sequence ID" value="MFC0082714.1"/>
    <property type="molecule type" value="Genomic_DNA"/>
</dbReference>
<feature type="transmembrane region" description="Helical" evidence="6">
    <location>
        <begin position="20"/>
        <end position="39"/>
    </location>
</feature>
<feature type="region of interest" description="Disordered" evidence="5">
    <location>
        <begin position="958"/>
        <end position="1065"/>
    </location>
</feature>
<feature type="compositionally biased region" description="Polar residues" evidence="5">
    <location>
        <begin position="883"/>
        <end position="906"/>
    </location>
</feature>
<evidence type="ECO:0000313" key="8">
    <source>
        <dbReference type="Proteomes" id="UP001589788"/>
    </source>
</evidence>
<feature type="transmembrane region" description="Helical" evidence="6">
    <location>
        <begin position="177"/>
        <end position="201"/>
    </location>
</feature>
<dbReference type="Proteomes" id="UP001589788">
    <property type="component" value="Unassembled WGS sequence"/>
</dbReference>
<keyword evidence="3 6" id="KW-1133">Transmembrane helix</keyword>
<keyword evidence="4 6" id="KW-0472">Membrane</keyword>
<evidence type="ECO:0000313" key="7">
    <source>
        <dbReference type="EMBL" id="MFC0082714.1"/>
    </source>
</evidence>
<dbReference type="InterPro" id="IPR005372">
    <property type="entry name" value="UPF0182"/>
</dbReference>
<proteinExistence type="predicted"/>
<comment type="caution">
    <text evidence="7">The sequence shown here is derived from an EMBL/GenBank/DDBJ whole genome shotgun (WGS) entry which is preliminary data.</text>
</comment>
<protein>
    <submittedName>
        <fullName evidence="7">UPF0182 family protein</fullName>
    </submittedName>
</protein>
<feature type="transmembrane region" description="Helical" evidence="6">
    <location>
        <begin position="109"/>
        <end position="135"/>
    </location>
</feature>
<feature type="compositionally biased region" description="Low complexity" evidence="5">
    <location>
        <begin position="958"/>
        <end position="1032"/>
    </location>
</feature>
<organism evidence="7 8">
    <name type="scientific">Aciditerrimonas ferrireducens</name>
    <dbReference type="NCBI Taxonomy" id="667306"/>
    <lineage>
        <taxon>Bacteria</taxon>
        <taxon>Bacillati</taxon>
        <taxon>Actinomycetota</taxon>
        <taxon>Acidimicrobiia</taxon>
        <taxon>Acidimicrobiales</taxon>
        <taxon>Acidimicrobiaceae</taxon>
        <taxon>Aciditerrimonas</taxon>
    </lineage>
</organism>
<evidence type="ECO:0000256" key="5">
    <source>
        <dbReference type="SAM" id="MobiDB-lite"/>
    </source>
</evidence>
<dbReference type="PANTHER" id="PTHR39344:SF1">
    <property type="entry name" value="UPF0182 PROTEIN SLL1060"/>
    <property type="match status" value="1"/>
</dbReference>
<name>A0ABV6C4T5_9ACTN</name>
<dbReference type="PANTHER" id="PTHR39344">
    <property type="entry name" value="UPF0182 PROTEIN SLL1060"/>
    <property type="match status" value="1"/>
</dbReference>
<accession>A0ABV6C4T5</accession>
<feature type="transmembrane region" description="Helical" evidence="6">
    <location>
        <begin position="65"/>
        <end position="88"/>
    </location>
</feature>
<keyword evidence="8" id="KW-1185">Reference proteome</keyword>
<gene>
    <name evidence="7" type="ORF">ACFFRE_11280</name>
</gene>
<evidence type="ECO:0000256" key="6">
    <source>
        <dbReference type="SAM" id="Phobius"/>
    </source>
</evidence>
<feature type="transmembrane region" description="Helical" evidence="6">
    <location>
        <begin position="213"/>
        <end position="236"/>
    </location>
</feature>
<dbReference type="RefSeq" id="WP_377790340.1">
    <property type="nucleotide sequence ID" value="NZ_JBHLYQ010000141.1"/>
</dbReference>
<reference evidence="7 8" key="1">
    <citation type="submission" date="2024-09" db="EMBL/GenBank/DDBJ databases">
        <authorList>
            <person name="Sun Q."/>
            <person name="Mori K."/>
        </authorList>
    </citation>
    <scope>NUCLEOTIDE SEQUENCE [LARGE SCALE GENOMIC DNA]</scope>
    <source>
        <strain evidence="7 8">JCM 15389</strain>
    </source>
</reference>
<feature type="region of interest" description="Disordered" evidence="5">
    <location>
        <begin position="880"/>
        <end position="906"/>
    </location>
</feature>
<keyword evidence="1" id="KW-1003">Cell membrane</keyword>
<keyword evidence="2 6" id="KW-0812">Transmembrane</keyword>
<evidence type="ECO:0000256" key="2">
    <source>
        <dbReference type="ARBA" id="ARBA00022692"/>
    </source>
</evidence>
<evidence type="ECO:0000256" key="1">
    <source>
        <dbReference type="ARBA" id="ARBA00022475"/>
    </source>
</evidence>
<evidence type="ECO:0000256" key="4">
    <source>
        <dbReference type="ARBA" id="ARBA00023136"/>
    </source>
</evidence>